<keyword evidence="4" id="KW-0808">Transferase</keyword>
<dbReference type="CDD" id="cd00082">
    <property type="entry name" value="HisKA"/>
    <property type="match status" value="1"/>
</dbReference>
<dbReference type="SMART" id="SM00387">
    <property type="entry name" value="HATPase_c"/>
    <property type="match status" value="1"/>
</dbReference>
<feature type="transmembrane region" description="Helical" evidence="8">
    <location>
        <begin position="216"/>
        <end position="232"/>
    </location>
</feature>
<dbReference type="Pfam" id="PF07696">
    <property type="entry name" value="7TMR-DISMED2"/>
    <property type="match status" value="1"/>
</dbReference>
<dbReference type="Pfam" id="PF02518">
    <property type="entry name" value="HATPase_c"/>
    <property type="match status" value="1"/>
</dbReference>
<keyword evidence="6" id="KW-0902">Two-component regulatory system</keyword>
<feature type="transmembrane region" description="Helical" evidence="8">
    <location>
        <begin position="341"/>
        <end position="362"/>
    </location>
</feature>
<feature type="transmembrane region" description="Helical" evidence="8">
    <location>
        <begin position="252"/>
        <end position="272"/>
    </location>
</feature>
<dbReference type="SUPFAM" id="SSF47384">
    <property type="entry name" value="Homodimeric domain of signal transducing histidine kinase"/>
    <property type="match status" value="1"/>
</dbReference>
<dbReference type="InterPro" id="IPR036890">
    <property type="entry name" value="HATPase_C_sf"/>
</dbReference>
<keyword evidence="8" id="KW-0472">Membrane</keyword>
<evidence type="ECO:0000256" key="7">
    <source>
        <dbReference type="SAM" id="Coils"/>
    </source>
</evidence>
<dbReference type="EC" id="2.7.13.3" evidence="2"/>
<feature type="domain" description="Histidine kinase" evidence="10">
    <location>
        <begin position="456"/>
        <end position="674"/>
    </location>
</feature>
<dbReference type="PANTHER" id="PTHR43711">
    <property type="entry name" value="TWO-COMPONENT HISTIDINE KINASE"/>
    <property type="match status" value="1"/>
</dbReference>
<organism evidence="11 12">
    <name type="scientific">Chitinivorax tropicus</name>
    <dbReference type="NCBI Taxonomy" id="714531"/>
    <lineage>
        <taxon>Bacteria</taxon>
        <taxon>Pseudomonadati</taxon>
        <taxon>Pseudomonadota</taxon>
        <taxon>Betaproteobacteria</taxon>
        <taxon>Chitinivorax</taxon>
    </lineage>
</organism>
<keyword evidence="9" id="KW-0732">Signal</keyword>
<dbReference type="InterPro" id="IPR011623">
    <property type="entry name" value="7TMR_DISM_rcpt_extracell_dom1"/>
</dbReference>
<sequence length="685" mass="76600">MLKLLCHILIVSLLCLVGSALQAEGVRITRQTLMHELNRDITYLIDQEGQLTLDQIRSPTLQSQFKPMPDTGPAFGYTHATYWFKLTLLNATDTTDWLISLDLPALDYIDFYAPAQHPGQPYLHQQSGDRLPFFERPLATRDHVFPITVPNNQPITLYWRVNTSSSMTVPAVLWAPSSYARNSESAHLFYGLYFGFLFALAAYNLVLYLSRIHISYLFYVVSVVGIGLWQLTHSGLAFRYLWPDALYLQHVAVNLFAAGGMAGLGLFTLYFLKVKVIAHRLHAALWLIVIACTLSMLAAAGNVVDQVLLSRINTLLALTNAVLCIAAGIICWRRGQHIARFLVFSQCVWLSALLITALRAAGLVNVEFLSLYATHLSIPIETLLLAIALSDRYRQMHHQREAAKELALHTLRSTERMLEQRVEERTEALLQTNKKLEEANQELDRLNHEKTELLRIAAHDLKNPVSQLRAASDLLRQKIAYWPLNKSVAMLGNMHQSAVRMTDIITKLLDLDAIESGKLSVNAVRVDWCESVRNVLDEVGEWAASKQIQLQPELPPQADIWADAELVYQIDENLISNAIKFSPPGSVITIKLSCNAEVAKLEVEDQGPGIREDDMSQLFRSFAKLSARPTGGEHSTGLGLSIVKRLTTSMSGQVWYEQPTQGGARFCVTLPLPSHPQPEPAAQPS</sequence>
<dbReference type="Pfam" id="PF07695">
    <property type="entry name" value="7TMR-DISM_7TM"/>
    <property type="match status" value="1"/>
</dbReference>
<dbReference type="PANTHER" id="PTHR43711:SF1">
    <property type="entry name" value="HISTIDINE KINASE 1"/>
    <property type="match status" value="1"/>
</dbReference>
<dbReference type="InterPro" id="IPR036097">
    <property type="entry name" value="HisK_dim/P_sf"/>
</dbReference>
<dbReference type="AlphaFoldDB" id="A0A840ME49"/>
<evidence type="ECO:0000313" key="11">
    <source>
        <dbReference type="EMBL" id="MBB5017564.1"/>
    </source>
</evidence>
<dbReference type="InterPro" id="IPR050736">
    <property type="entry name" value="Sensor_HK_Regulatory"/>
</dbReference>
<evidence type="ECO:0000259" key="10">
    <source>
        <dbReference type="PROSITE" id="PS50109"/>
    </source>
</evidence>
<dbReference type="Proteomes" id="UP000575898">
    <property type="component" value="Unassembled WGS sequence"/>
</dbReference>
<comment type="catalytic activity">
    <reaction evidence="1">
        <text>ATP + protein L-histidine = ADP + protein N-phospho-L-histidine.</text>
        <dbReference type="EC" id="2.7.13.3"/>
    </reaction>
</comment>
<evidence type="ECO:0000256" key="9">
    <source>
        <dbReference type="SAM" id="SignalP"/>
    </source>
</evidence>
<dbReference type="InterPro" id="IPR003594">
    <property type="entry name" value="HATPase_dom"/>
</dbReference>
<keyword evidence="8" id="KW-1133">Transmembrane helix</keyword>
<protein>
    <recommendedName>
        <fullName evidence="2">histidine kinase</fullName>
        <ecNumber evidence="2">2.7.13.3</ecNumber>
    </recommendedName>
</protein>
<gene>
    <name evidence="11" type="ORF">HNQ59_000833</name>
</gene>
<dbReference type="PROSITE" id="PS50109">
    <property type="entry name" value="HIS_KIN"/>
    <property type="match status" value="1"/>
</dbReference>
<dbReference type="InterPro" id="IPR011622">
    <property type="entry name" value="7TMR_DISM_rcpt_extracell_dom2"/>
</dbReference>
<dbReference type="Gene3D" id="2.60.40.2380">
    <property type="match status" value="1"/>
</dbReference>
<evidence type="ECO:0000313" key="12">
    <source>
        <dbReference type="Proteomes" id="UP000575898"/>
    </source>
</evidence>
<proteinExistence type="predicted"/>
<keyword evidence="7" id="KW-0175">Coiled coil</keyword>
<dbReference type="SUPFAM" id="SSF55874">
    <property type="entry name" value="ATPase domain of HSP90 chaperone/DNA topoisomerase II/histidine kinase"/>
    <property type="match status" value="1"/>
</dbReference>
<dbReference type="EMBL" id="JACHHY010000004">
    <property type="protein sequence ID" value="MBB5017564.1"/>
    <property type="molecule type" value="Genomic_DNA"/>
</dbReference>
<evidence type="ECO:0000256" key="4">
    <source>
        <dbReference type="ARBA" id="ARBA00022679"/>
    </source>
</evidence>
<evidence type="ECO:0000256" key="8">
    <source>
        <dbReference type="SAM" id="Phobius"/>
    </source>
</evidence>
<evidence type="ECO:0000256" key="6">
    <source>
        <dbReference type="ARBA" id="ARBA00023012"/>
    </source>
</evidence>
<reference evidence="11 12" key="1">
    <citation type="submission" date="2020-08" db="EMBL/GenBank/DDBJ databases">
        <title>Genomic Encyclopedia of Type Strains, Phase IV (KMG-IV): sequencing the most valuable type-strain genomes for metagenomic binning, comparative biology and taxonomic classification.</title>
        <authorList>
            <person name="Goeker M."/>
        </authorList>
    </citation>
    <scope>NUCLEOTIDE SEQUENCE [LARGE SCALE GENOMIC DNA]</scope>
    <source>
        <strain evidence="11 12">DSM 27165</strain>
    </source>
</reference>
<feature type="signal peptide" evidence="9">
    <location>
        <begin position="1"/>
        <end position="23"/>
    </location>
</feature>
<dbReference type="PRINTS" id="PR00344">
    <property type="entry name" value="BCTRLSENSOR"/>
</dbReference>
<accession>A0A840ME49</accession>
<keyword evidence="3" id="KW-0597">Phosphoprotein</keyword>
<feature type="transmembrane region" description="Helical" evidence="8">
    <location>
        <begin position="188"/>
        <end position="209"/>
    </location>
</feature>
<feature type="transmembrane region" description="Helical" evidence="8">
    <location>
        <begin position="368"/>
        <end position="390"/>
    </location>
</feature>
<keyword evidence="12" id="KW-1185">Reference proteome</keyword>
<evidence type="ECO:0000256" key="5">
    <source>
        <dbReference type="ARBA" id="ARBA00022777"/>
    </source>
</evidence>
<feature type="transmembrane region" description="Helical" evidence="8">
    <location>
        <begin position="315"/>
        <end position="332"/>
    </location>
</feature>
<dbReference type="RefSeq" id="WP_184035579.1">
    <property type="nucleotide sequence ID" value="NZ_JACHHY010000004.1"/>
</dbReference>
<dbReference type="InterPro" id="IPR003661">
    <property type="entry name" value="HisK_dim/P_dom"/>
</dbReference>
<dbReference type="InterPro" id="IPR004358">
    <property type="entry name" value="Sig_transdc_His_kin-like_C"/>
</dbReference>
<dbReference type="Gene3D" id="3.30.565.10">
    <property type="entry name" value="Histidine kinase-like ATPase, C-terminal domain"/>
    <property type="match status" value="1"/>
</dbReference>
<keyword evidence="8" id="KW-0812">Transmembrane</keyword>
<evidence type="ECO:0000256" key="1">
    <source>
        <dbReference type="ARBA" id="ARBA00000085"/>
    </source>
</evidence>
<feature type="chain" id="PRO_5032733459" description="histidine kinase" evidence="9">
    <location>
        <begin position="24"/>
        <end position="685"/>
    </location>
</feature>
<evidence type="ECO:0000256" key="2">
    <source>
        <dbReference type="ARBA" id="ARBA00012438"/>
    </source>
</evidence>
<dbReference type="SMART" id="SM00388">
    <property type="entry name" value="HisKA"/>
    <property type="match status" value="1"/>
</dbReference>
<feature type="transmembrane region" description="Helical" evidence="8">
    <location>
        <begin position="284"/>
        <end position="303"/>
    </location>
</feature>
<dbReference type="CDD" id="cd00075">
    <property type="entry name" value="HATPase"/>
    <property type="match status" value="1"/>
</dbReference>
<evidence type="ECO:0000256" key="3">
    <source>
        <dbReference type="ARBA" id="ARBA00022553"/>
    </source>
</evidence>
<dbReference type="GO" id="GO:0000155">
    <property type="term" value="F:phosphorelay sensor kinase activity"/>
    <property type="evidence" value="ECO:0007669"/>
    <property type="project" value="InterPro"/>
</dbReference>
<dbReference type="Gene3D" id="1.10.287.130">
    <property type="match status" value="1"/>
</dbReference>
<name>A0A840ME49_9PROT</name>
<comment type="caution">
    <text evidence="11">The sequence shown here is derived from an EMBL/GenBank/DDBJ whole genome shotgun (WGS) entry which is preliminary data.</text>
</comment>
<dbReference type="InterPro" id="IPR005467">
    <property type="entry name" value="His_kinase_dom"/>
</dbReference>
<dbReference type="Pfam" id="PF00512">
    <property type="entry name" value="HisKA"/>
    <property type="match status" value="1"/>
</dbReference>
<keyword evidence="5 11" id="KW-0418">Kinase</keyword>
<feature type="coiled-coil region" evidence="7">
    <location>
        <begin position="419"/>
        <end position="456"/>
    </location>
</feature>